<sequence length="160" mass="17583">MAGLLAGGALLSLPALGQRVTTPQGEYMDTTRRLNPKCPGVYPYYYSVKLKYPRSSATLRAEAQAFLRARGGHYAGSGYITFRFVVDCEGRPLPRTQVLQTDAAYQPAHFAPRLVEELYAFVGTLREWPRAKRPGSGEAVNYIALVSFKLTDGQVVAVLP</sequence>
<organism evidence="1 2">
    <name type="scientific">Hymenobacter edaphi</name>
    <dbReference type="NCBI Taxonomy" id="2211146"/>
    <lineage>
        <taxon>Bacteria</taxon>
        <taxon>Pseudomonadati</taxon>
        <taxon>Bacteroidota</taxon>
        <taxon>Cytophagia</taxon>
        <taxon>Cytophagales</taxon>
        <taxon>Hymenobacteraceae</taxon>
        <taxon>Hymenobacter</taxon>
    </lineage>
</organism>
<dbReference type="AlphaFoldDB" id="A0A328BF47"/>
<accession>A0A328BF47</accession>
<keyword evidence="2" id="KW-1185">Reference proteome</keyword>
<dbReference type="EMBL" id="QHKM01000005">
    <property type="protein sequence ID" value="RAK65101.1"/>
    <property type="molecule type" value="Genomic_DNA"/>
</dbReference>
<evidence type="ECO:0000313" key="2">
    <source>
        <dbReference type="Proteomes" id="UP000248553"/>
    </source>
</evidence>
<gene>
    <name evidence="1" type="ORF">DLM85_16285</name>
</gene>
<comment type="caution">
    <text evidence="1">The sequence shown here is derived from an EMBL/GenBank/DDBJ whole genome shotgun (WGS) entry which is preliminary data.</text>
</comment>
<dbReference type="Proteomes" id="UP000248553">
    <property type="component" value="Unassembled WGS sequence"/>
</dbReference>
<protein>
    <recommendedName>
        <fullName evidence="3">TonB C-terminal domain-containing protein</fullName>
    </recommendedName>
</protein>
<proteinExistence type="predicted"/>
<evidence type="ECO:0000313" key="1">
    <source>
        <dbReference type="EMBL" id="RAK65101.1"/>
    </source>
</evidence>
<evidence type="ECO:0008006" key="3">
    <source>
        <dbReference type="Google" id="ProtNLM"/>
    </source>
</evidence>
<name>A0A328BF47_9BACT</name>
<reference evidence="2" key="1">
    <citation type="submission" date="2018-05" db="EMBL/GenBank/DDBJ databases">
        <authorList>
            <person name="Nie L."/>
        </authorList>
    </citation>
    <scope>NUCLEOTIDE SEQUENCE [LARGE SCALE GENOMIC DNA]</scope>
    <source>
        <strain evidence="2">NL</strain>
    </source>
</reference>